<dbReference type="AlphaFoldDB" id="A0A8H6CLY1"/>
<organism evidence="1 2">
    <name type="scientific">Letharia lupina</name>
    <dbReference type="NCBI Taxonomy" id="560253"/>
    <lineage>
        <taxon>Eukaryota</taxon>
        <taxon>Fungi</taxon>
        <taxon>Dikarya</taxon>
        <taxon>Ascomycota</taxon>
        <taxon>Pezizomycotina</taxon>
        <taxon>Lecanoromycetes</taxon>
        <taxon>OSLEUM clade</taxon>
        <taxon>Lecanoromycetidae</taxon>
        <taxon>Lecanorales</taxon>
        <taxon>Lecanorineae</taxon>
        <taxon>Parmeliaceae</taxon>
        <taxon>Letharia</taxon>
    </lineage>
</organism>
<name>A0A8H6CLY1_9LECA</name>
<proteinExistence type="predicted"/>
<accession>A0A8H6CLY1</accession>
<comment type="caution">
    <text evidence="1">The sequence shown here is derived from an EMBL/GenBank/DDBJ whole genome shotgun (WGS) entry which is preliminary data.</text>
</comment>
<dbReference type="PANTHER" id="PTHR36057">
    <property type="match status" value="1"/>
</dbReference>
<keyword evidence="2" id="KW-1185">Reference proteome</keyword>
<evidence type="ECO:0000313" key="1">
    <source>
        <dbReference type="EMBL" id="KAF6225669.1"/>
    </source>
</evidence>
<gene>
    <name evidence="1" type="ORF">HO133_009669</name>
</gene>
<dbReference type="GeneID" id="59338064"/>
<dbReference type="Proteomes" id="UP000593566">
    <property type="component" value="Unassembled WGS sequence"/>
</dbReference>
<sequence>MSLRRIYTLTVVVRRAHQKSNVLKLAEDPNMLILTCHVTYWDRFGWKDIFAKSAFDQRQWEYATALRRKNVFTPQVIVNGQVDGVGHNSRDLQVLITKGNAFSTAQTMEILYMIHGGGITVSGLGNEHGVVSVIRYDDRDHDGSITHGENNGRKLRHSHIVKDVTHVGSWSGGFQSYALPPLQRGGEKVAVLVHAGAGGPIIGAARIKEAEGLDLREDTL</sequence>
<evidence type="ECO:0000313" key="2">
    <source>
        <dbReference type="Proteomes" id="UP000593566"/>
    </source>
</evidence>
<dbReference type="RefSeq" id="XP_037154378.1">
    <property type="nucleotide sequence ID" value="XM_037300530.1"/>
</dbReference>
<dbReference type="SUPFAM" id="SSF52833">
    <property type="entry name" value="Thioredoxin-like"/>
    <property type="match status" value="1"/>
</dbReference>
<protein>
    <submittedName>
        <fullName evidence="1">Uncharacterized protein</fullName>
    </submittedName>
</protein>
<dbReference type="InterPro" id="IPR036249">
    <property type="entry name" value="Thioredoxin-like_sf"/>
</dbReference>
<dbReference type="PANTHER" id="PTHR36057:SF1">
    <property type="entry name" value="LIPOPROTEIN LIPID ATTACHMENT SITE-LIKE PROTEIN, PUTATIVE (DUF1223)-RELATED"/>
    <property type="match status" value="1"/>
</dbReference>
<dbReference type="InterPro" id="IPR010634">
    <property type="entry name" value="DUF1223"/>
</dbReference>
<dbReference type="EMBL" id="JACCJB010000007">
    <property type="protein sequence ID" value="KAF6225669.1"/>
    <property type="molecule type" value="Genomic_DNA"/>
</dbReference>
<reference evidence="1 2" key="1">
    <citation type="journal article" date="2020" name="Genomics">
        <title>Complete, high-quality genomes from long-read metagenomic sequencing of two wolf lichen thalli reveals enigmatic genome architecture.</title>
        <authorList>
            <person name="McKenzie S.K."/>
            <person name="Walston R.F."/>
            <person name="Allen J.L."/>
        </authorList>
    </citation>
    <scope>NUCLEOTIDE SEQUENCE [LARGE SCALE GENOMIC DNA]</scope>
    <source>
        <strain evidence="1">WasteWater1</strain>
    </source>
</reference>
<dbReference type="Pfam" id="PF06764">
    <property type="entry name" value="DUF1223"/>
    <property type="match status" value="1"/>
</dbReference>